<evidence type="ECO:0000313" key="1">
    <source>
        <dbReference type="EMBL" id="KAJ9104231.1"/>
    </source>
</evidence>
<dbReference type="Proteomes" id="UP001241377">
    <property type="component" value="Unassembled WGS sequence"/>
</dbReference>
<proteinExistence type="predicted"/>
<gene>
    <name evidence="1" type="ORF">QFC19_004048</name>
</gene>
<evidence type="ECO:0000313" key="2">
    <source>
        <dbReference type="Proteomes" id="UP001241377"/>
    </source>
</evidence>
<sequence length="1045" mass="113737">MTRTPQPGVPKEVFTCECGQTYSRLEYLKRHQRKHNDDKPFQCTICIKSFARSDVLLRHKRRCHPEEYAASEEANENDPSGTASDRRKSQGGGGGGGSSRRGIKRSASGSPSSDTRHAQRVRHENRPTGEYPPDAEASRLPYGLPLDPAAGPMDTRSLNYPYGMPGLLNAGMPNGYAGGREQSAGFSNSWDLGYNRLHADHNLGYHVSASGQYNPASSTSLADYQRLTQAQGPDAGELGMTGPLSNDTMQTTSPHEHIAQLDPRLTGTFENTGPGHGDDVQRSSIAMYGNDMQSANAQGMTSDSRYTGRHNEHSYERLSDTRFVDPALSQSGTTTFPDNGQQMRLNDSDQSAQVSQLPPHGIEEAAALLSMAYGHVSAIRSGPLSLDHSMIDSTLQSAAAAAAAANYNSGIGNEETAHVPLTTLEELAAHVSAGGHTSSTTSTKSQSAANDDGLAGMTSGGRNTATTYTTILNPTAKFQTGAAAAPGHYDLGLEAGTGTTPLGTDSWDPFSNPLMPGAASPFDISALWASGMITAEEENNVSFEPEGWSHLPGSVPAHTTLNTERPLLRIDSLNIHQRIGKDLDPSDSYPYVKMLDQQDWLKGMGVIAPDATTCTIEEIEDTPMEERDFEDRKKLIVTEKSAMMHSLIDAADPQKNTLDEMTLGIIQALMIYATPLLLSPSAEQRAMGYVKLAYIIPMSRNLKAFQDSQPHMQLYSSLQVSNCPKDAGNIWRDWIKQETIRRVIWMLFFYDTLSCLEMGVPPSISFAEVANLPLPAPDTIWQARSAEDWRCALTAYRATTLDQAMGFHFQLRPGQDSQSVHHESPKDVSALVCCDFGMFGRLVMVISVLRALIQLGQAQIAVQDSVIQSWANPEATAQGKKMNMFEAVLRCGIALKRWRQGWDFDSLCGAPSSAQSCSSERTSPSRHSVSDASSIIRTARSDTLDSRPSETSTSPNGDYDDLFPRSQGKTLFYEEALPFYWLAQALHNILASDPSVLNQRDSGSQDVPPPVGSWNKFAGMDFKQMLQSARVFTRMGEGVKMSAGF</sequence>
<name>A0ACC2W030_9TREE</name>
<dbReference type="EMBL" id="JASBWR010000041">
    <property type="protein sequence ID" value="KAJ9104231.1"/>
    <property type="molecule type" value="Genomic_DNA"/>
</dbReference>
<protein>
    <submittedName>
        <fullName evidence="1">Uncharacterized protein</fullName>
    </submittedName>
</protein>
<reference evidence="1" key="1">
    <citation type="submission" date="2023-04" db="EMBL/GenBank/DDBJ databases">
        <title>Draft Genome sequencing of Naganishia species isolated from polar environments using Oxford Nanopore Technology.</title>
        <authorList>
            <person name="Leo P."/>
            <person name="Venkateswaran K."/>
        </authorList>
    </citation>
    <scope>NUCLEOTIDE SEQUENCE</scope>
    <source>
        <strain evidence="1">MNA-CCFEE 5261</strain>
    </source>
</reference>
<organism evidence="1 2">
    <name type="scientific">Naganishia cerealis</name>
    <dbReference type="NCBI Taxonomy" id="610337"/>
    <lineage>
        <taxon>Eukaryota</taxon>
        <taxon>Fungi</taxon>
        <taxon>Dikarya</taxon>
        <taxon>Basidiomycota</taxon>
        <taxon>Agaricomycotina</taxon>
        <taxon>Tremellomycetes</taxon>
        <taxon>Filobasidiales</taxon>
        <taxon>Filobasidiaceae</taxon>
        <taxon>Naganishia</taxon>
    </lineage>
</organism>
<keyword evidence="2" id="KW-1185">Reference proteome</keyword>
<accession>A0ACC2W030</accession>
<comment type="caution">
    <text evidence="1">The sequence shown here is derived from an EMBL/GenBank/DDBJ whole genome shotgun (WGS) entry which is preliminary data.</text>
</comment>